<evidence type="ECO:0000259" key="6">
    <source>
        <dbReference type="PROSITE" id="PS50871"/>
    </source>
</evidence>
<dbReference type="GeneID" id="111101597"/>
<keyword evidence="4" id="KW-0175">Coiled coil</keyword>
<dbReference type="AlphaFoldDB" id="A0A8B8AH31"/>
<dbReference type="PROSITE" id="PS50871">
    <property type="entry name" value="C1Q"/>
    <property type="match status" value="1"/>
</dbReference>
<dbReference type="InterPro" id="IPR008983">
    <property type="entry name" value="Tumour_necrosis_fac-like_dom"/>
</dbReference>
<evidence type="ECO:0000256" key="4">
    <source>
        <dbReference type="SAM" id="Coils"/>
    </source>
</evidence>
<protein>
    <submittedName>
        <fullName evidence="8">Uncharacterized protein LOC111101597</fullName>
    </submittedName>
</protein>
<dbReference type="GO" id="GO:0005576">
    <property type="term" value="C:extracellular region"/>
    <property type="evidence" value="ECO:0007669"/>
    <property type="project" value="UniProtKB-SubCell"/>
</dbReference>
<feature type="domain" description="C1q" evidence="6">
    <location>
        <begin position="184"/>
        <end position="312"/>
    </location>
</feature>
<dbReference type="InterPro" id="IPR050822">
    <property type="entry name" value="Cerebellin_Synaptic_Org"/>
</dbReference>
<dbReference type="Proteomes" id="UP000694844">
    <property type="component" value="Chromosome 6"/>
</dbReference>
<sequence>MWLRFVLGFLLAITSHITESGGETAKTPLTSKVDIFRLLLNQETLIRSYLEKKVFGLVNDVQDMKEIMVKNKIEIIYLKNKNQHLEDRISRQLKNAKKEISALKKKNWEVKAESSKQLKHAEKESLALNKEIQTLKGNFQNQANETKRLSADVEESKKTQIKLLSAVSSLEILRNNVSSLRSLVKETTVAFTVGMPQSSGSWGGGILVFPYVITNTGHGYNPTTGKFTAPGRGNYVFFVTAVSFRRNDLYLDIVHDGVSKVRTMSYSSAWQTGTNLAVLELDKGDHVWVGHHYGKGYASGSVSYTTFSGFLL</sequence>
<dbReference type="PANTHER" id="PTHR22923">
    <property type="entry name" value="CEREBELLIN-RELATED"/>
    <property type="match status" value="1"/>
</dbReference>
<dbReference type="Pfam" id="PF00386">
    <property type="entry name" value="C1q"/>
    <property type="match status" value="1"/>
</dbReference>
<dbReference type="Gene3D" id="2.60.120.40">
    <property type="match status" value="1"/>
</dbReference>
<keyword evidence="3 5" id="KW-0732">Signal</keyword>
<dbReference type="PANTHER" id="PTHR22923:SF116">
    <property type="entry name" value="C1Q DOMAIN-CONTAINING PROTEIN"/>
    <property type="match status" value="1"/>
</dbReference>
<keyword evidence="7" id="KW-1185">Reference proteome</keyword>
<organism evidence="7 8">
    <name type="scientific">Crassostrea virginica</name>
    <name type="common">Eastern oyster</name>
    <dbReference type="NCBI Taxonomy" id="6565"/>
    <lineage>
        <taxon>Eukaryota</taxon>
        <taxon>Metazoa</taxon>
        <taxon>Spiralia</taxon>
        <taxon>Lophotrochozoa</taxon>
        <taxon>Mollusca</taxon>
        <taxon>Bivalvia</taxon>
        <taxon>Autobranchia</taxon>
        <taxon>Pteriomorphia</taxon>
        <taxon>Ostreida</taxon>
        <taxon>Ostreoidea</taxon>
        <taxon>Ostreidae</taxon>
        <taxon>Crassostrea</taxon>
    </lineage>
</organism>
<dbReference type="SUPFAM" id="SSF49842">
    <property type="entry name" value="TNF-like"/>
    <property type="match status" value="1"/>
</dbReference>
<evidence type="ECO:0000256" key="1">
    <source>
        <dbReference type="ARBA" id="ARBA00004613"/>
    </source>
</evidence>
<comment type="subcellular location">
    <subcellularLocation>
        <location evidence="1">Secreted</location>
    </subcellularLocation>
</comment>
<keyword evidence="2" id="KW-0964">Secreted</keyword>
<evidence type="ECO:0000313" key="7">
    <source>
        <dbReference type="Proteomes" id="UP000694844"/>
    </source>
</evidence>
<evidence type="ECO:0000256" key="5">
    <source>
        <dbReference type="SAM" id="SignalP"/>
    </source>
</evidence>
<accession>A0A8B8AH31</accession>
<dbReference type="InterPro" id="IPR001073">
    <property type="entry name" value="C1q_dom"/>
</dbReference>
<dbReference type="KEGG" id="cvn:111101597"/>
<feature type="chain" id="PRO_5034327062" evidence="5">
    <location>
        <begin position="21"/>
        <end position="312"/>
    </location>
</feature>
<evidence type="ECO:0000313" key="8">
    <source>
        <dbReference type="RefSeq" id="XP_022289838.1"/>
    </source>
</evidence>
<dbReference type="PRINTS" id="PR00007">
    <property type="entry name" value="COMPLEMNTC1Q"/>
</dbReference>
<reference evidence="8" key="1">
    <citation type="submission" date="2025-08" db="UniProtKB">
        <authorList>
            <consortium name="RefSeq"/>
        </authorList>
    </citation>
    <scope>IDENTIFICATION</scope>
    <source>
        <tissue evidence="8">Whole sample</tissue>
    </source>
</reference>
<evidence type="ECO:0000256" key="3">
    <source>
        <dbReference type="ARBA" id="ARBA00022729"/>
    </source>
</evidence>
<feature type="coiled-coil region" evidence="4">
    <location>
        <begin position="86"/>
        <end position="138"/>
    </location>
</feature>
<name>A0A8B8AH31_CRAVI</name>
<evidence type="ECO:0000256" key="2">
    <source>
        <dbReference type="ARBA" id="ARBA00022525"/>
    </source>
</evidence>
<dbReference type="SMART" id="SM00110">
    <property type="entry name" value="C1Q"/>
    <property type="match status" value="1"/>
</dbReference>
<dbReference type="RefSeq" id="XP_022289838.1">
    <property type="nucleotide sequence ID" value="XM_022434130.1"/>
</dbReference>
<dbReference type="OrthoDB" id="10071402at2759"/>
<proteinExistence type="predicted"/>
<feature type="signal peptide" evidence="5">
    <location>
        <begin position="1"/>
        <end position="20"/>
    </location>
</feature>
<gene>
    <name evidence="8" type="primary">LOC111101597</name>
</gene>